<sequence>MSFLYECVRVRLFKCEKILERESDHLGLSWIHREEELEDLRERKSPESDSRPDCLGTRIYLASSSYSDIVLRNQARLIIESGTDKIESYMYRGDHMSLREVFSNTLRITPRAVLKHTLRALLKHMMKPNGIHDKKTHRDHSMYKNANAYQELHTRNIAGEWVKIFE</sequence>
<evidence type="ECO:0000313" key="2">
    <source>
        <dbReference type="Proteomes" id="UP001603857"/>
    </source>
</evidence>
<dbReference type="AlphaFoldDB" id="A0ABD1ML44"/>
<dbReference type="EMBL" id="JBGMDY010000004">
    <property type="protein sequence ID" value="KAL2336531.1"/>
    <property type="molecule type" value="Genomic_DNA"/>
</dbReference>
<accession>A0ABD1ML44</accession>
<name>A0ABD1ML44_9FABA</name>
<reference evidence="1 2" key="1">
    <citation type="submission" date="2024-08" db="EMBL/GenBank/DDBJ databases">
        <title>Insights into the chromosomal genome structure of Flemingia macrophylla.</title>
        <authorList>
            <person name="Ding Y."/>
            <person name="Zhao Y."/>
            <person name="Bi W."/>
            <person name="Wu M."/>
            <person name="Zhao G."/>
            <person name="Gong Y."/>
            <person name="Li W."/>
            <person name="Zhang P."/>
        </authorList>
    </citation>
    <scope>NUCLEOTIDE SEQUENCE [LARGE SCALE GENOMIC DNA]</scope>
    <source>
        <strain evidence="1">DYQJB</strain>
        <tissue evidence="1">Leaf</tissue>
    </source>
</reference>
<proteinExistence type="predicted"/>
<comment type="caution">
    <text evidence="1">The sequence shown here is derived from an EMBL/GenBank/DDBJ whole genome shotgun (WGS) entry which is preliminary data.</text>
</comment>
<organism evidence="1 2">
    <name type="scientific">Flemingia macrophylla</name>
    <dbReference type="NCBI Taxonomy" id="520843"/>
    <lineage>
        <taxon>Eukaryota</taxon>
        <taxon>Viridiplantae</taxon>
        <taxon>Streptophyta</taxon>
        <taxon>Embryophyta</taxon>
        <taxon>Tracheophyta</taxon>
        <taxon>Spermatophyta</taxon>
        <taxon>Magnoliopsida</taxon>
        <taxon>eudicotyledons</taxon>
        <taxon>Gunneridae</taxon>
        <taxon>Pentapetalae</taxon>
        <taxon>rosids</taxon>
        <taxon>fabids</taxon>
        <taxon>Fabales</taxon>
        <taxon>Fabaceae</taxon>
        <taxon>Papilionoideae</taxon>
        <taxon>50 kb inversion clade</taxon>
        <taxon>NPAAA clade</taxon>
        <taxon>indigoferoid/millettioid clade</taxon>
        <taxon>Phaseoleae</taxon>
        <taxon>Flemingia</taxon>
    </lineage>
</organism>
<protein>
    <submittedName>
        <fullName evidence="1">Uncharacterized protein</fullName>
    </submittedName>
</protein>
<keyword evidence="2" id="KW-1185">Reference proteome</keyword>
<dbReference type="Proteomes" id="UP001603857">
    <property type="component" value="Unassembled WGS sequence"/>
</dbReference>
<evidence type="ECO:0000313" key="1">
    <source>
        <dbReference type="EMBL" id="KAL2336531.1"/>
    </source>
</evidence>
<gene>
    <name evidence="1" type="ORF">Fmac_010977</name>
</gene>